<dbReference type="PROSITE" id="PS00888">
    <property type="entry name" value="CNMP_BINDING_1"/>
    <property type="match status" value="1"/>
</dbReference>
<keyword evidence="4 10" id="KW-1133">Transmembrane helix</keyword>
<dbReference type="GO" id="GO:0005221">
    <property type="term" value="F:intracellularly cyclic nucleotide-activated monoatomic cation channel activity"/>
    <property type="evidence" value="ECO:0007669"/>
    <property type="project" value="InterPro"/>
</dbReference>
<keyword evidence="7" id="KW-1071">Ligand-gated ion channel</keyword>
<dbReference type="InterPro" id="IPR018490">
    <property type="entry name" value="cNMP-bd_dom_sf"/>
</dbReference>
<evidence type="ECO:0000313" key="13">
    <source>
        <dbReference type="Proteomes" id="UP000198287"/>
    </source>
</evidence>
<dbReference type="GO" id="GO:0016020">
    <property type="term" value="C:membrane"/>
    <property type="evidence" value="ECO:0007669"/>
    <property type="project" value="UniProtKB-SubCell"/>
</dbReference>
<sequence>MEYEVTKWADLQKPDHLRLKSVSGQPTKEIEQPVDPPVDPVVDINTDEDIGSHPDSFPTDDLNNIEDIEGPLHEHYIEHHGPHPDWVDDNPGIPSSEKEDFPPVNKCCRPYQRNDTKFRLQQVMLPTCILLIAKYSFIWECILYLMNLLTFFLITFAAFFAFFEESLSATVIFIDAVFSCDVLVRLAVEIWRYRNQVSVVIFSVRYSMAQFLLDLISITPFHQLFFEFVGSENLQYLGYVDFCKFNRFLRLYRSYAFFTMLQEERKDPLDFLLFRNREMLNGTWMRVVNQKKYGYPTEKPYQMYVLSTNFAAATVTTVGYGDTSPGSETEMIWCIFFMLFGAVFLNGYFISQLTTFELETDGARFDLFFRVREILKYLKSVGTLPLFDEKVVEYYKCLWSYRGGVYEVQFFKCLPPAFQEDLLYDICQEMFDKSFLFNGMDEALLRAIAKIVKVALYNPEMILCRKGDYANKMYYILQGECRVMSKYMSKTAAILRAGSIIGEANLFFSYPYTSSVETRTCCQFLILEKEELIIAMDDFRDQIAILRSKSQTKVFKLYDTHQIFGLPPVCWVGAKTDYDNPSEPKPSSIRRIMRWGSGRNKEVIEDVINDTKDLVIFDTPCERKEVVKNHLTPYITCTVPQIMDSMYKWVPYWNGKESIKPKFLRVS</sequence>
<feature type="domain" description="Cyclic nucleotide-binding" evidence="11">
    <location>
        <begin position="436"/>
        <end position="532"/>
    </location>
</feature>
<keyword evidence="5" id="KW-0406">Ion transport</keyword>
<evidence type="ECO:0000256" key="9">
    <source>
        <dbReference type="SAM" id="MobiDB-lite"/>
    </source>
</evidence>
<dbReference type="InterPro" id="IPR018488">
    <property type="entry name" value="cNMP-bd_CS"/>
</dbReference>
<dbReference type="Gene3D" id="1.10.287.70">
    <property type="match status" value="1"/>
</dbReference>
<feature type="transmembrane region" description="Helical" evidence="10">
    <location>
        <begin position="141"/>
        <end position="163"/>
    </location>
</feature>
<keyword evidence="6 10" id="KW-0472">Membrane</keyword>
<dbReference type="InterPro" id="IPR014710">
    <property type="entry name" value="RmlC-like_jellyroll"/>
</dbReference>
<reference evidence="12 13" key="1">
    <citation type="submission" date="2015-12" db="EMBL/GenBank/DDBJ databases">
        <title>The genome of Folsomia candida.</title>
        <authorList>
            <person name="Faddeeva A."/>
            <person name="Derks M.F."/>
            <person name="Anvar Y."/>
            <person name="Smit S."/>
            <person name="Van Straalen N."/>
            <person name="Roelofs D."/>
        </authorList>
    </citation>
    <scope>NUCLEOTIDE SEQUENCE [LARGE SCALE GENOMIC DNA]</scope>
    <source>
        <strain evidence="12 13">VU population</strain>
        <tissue evidence="12">Whole body</tissue>
    </source>
</reference>
<dbReference type="Proteomes" id="UP000198287">
    <property type="component" value="Unassembled WGS sequence"/>
</dbReference>
<evidence type="ECO:0000256" key="8">
    <source>
        <dbReference type="ARBA" id="ARBA00023303"/>
    </source>
</evidence>
<dbReference type="SUPFAM" id="SSF51206">
    <property type="entry name" value="cAMP-binding domain-like"/>
    <property type="match status" value="1"/>
</dbReference>
<dbReference type="CDD" id="cd00038">
    <property type="entry name" value="CAP_ED"/>
    <property type="match status" value="1"/>
</dbReference>
<dbReference type="EMBL" id="LNIX01000002">
    <property type="protein sequence ID" value="OXA59583.1"/>
    <property type="molecule type" value="Genomic_DNA"/>
</dbReference>
<feature type="transmembrane region" description="Helical" evidence="10">
    <location>
        <begin position="169"/>
        <end position="188"/>
    </location>
</feature>
<keyword evidence="13" id="KW-1185">Reference proteome</keyword>
<evidence type="ECO:0000256" key="1">
    <source>
        <dbReference type="ARBA" id="ARBA00004141"/>
    </source>
</evidence>
<dbReference type="PANTHER" id="PTHR45638:SF19">
    <property type="entry name" value="CYCLIC NUCLEOTIDE-BINDING DOMAIN-CONTAINING PROTEIN"/>
    <property type="match status" value="1"/>
</dbReference>
<dbReference type="SUPFAM" id="SSF81324">
    <property type="entry name" value="Voltage-gated potassium channels"/>
    <property type="match status" value="1"/>
</dbReference>
<dbReference type="InterPro" id="IPR050866">
    <property type="entry name" value="CNG_cation_channel"/>
</dbReference>
<dbReference type="Pfam" id="PF00027">
    <property type="entry name" value="cNMP_binding"/>
    <property type="match status" value="1"/>
</dbReference>
<evidence type="ECO:0000313" key="12">
    <source>
        <dbReference type="EMBL" id="OXA59583.1"/>
    </source>
</evidence>
<dbReference type="SMART" id="SM00100">
    <property type="entry name" value="cNMP"/>
    <property type="match status" value="1"/>
</dbReference>
<evidence type="ECO:0000256" key="2">
    <source>
        <dbReference type="ARBA" id="ARBA00022448"/>
    </source>
</evidence>
<evidence type="ECO:0000256" key="10">
    <source>
        <dbReference type="SAM" id="Phobius"/>
    </source>
</evidence>
<gene>
    <name evidence="12" type="ORF">Fcan01_04330</name>
</gene>
<dbReference type="InterPro" id="IPR000595">
    <property type="entry name" value="cNMP-bd_dom"/>
</dbReference>
<evidence type="ECO:0000256" key="3">
    <source>
        <dbReference type="ARBA" id="ARBA00022692"/>
    </source>
</evidence>
<evidence type="ECO:0000259" key="11">
    <source>
        <dbReference type="PROSITE" id="PS50042"/>
    </source>
</evidence>
<protein>
    <submittedName>
        <fullName evidence="12">Potassium voltage-gated channel subfamily H member 2</fullName>
    </submittedName>
</protein>
<dbReference type="Pfam" id="PF07885">
    <property type="entry name" value="Ion_trans_2"/>
    <property type="match status" value="1"/>
</dbReference>
<comment type="subcellular location">
    <subcellularLocation>
        <location evidence="1">Membrane</location>
        <topology evidence="1">Multi-pass membrane protein</topology>
    </subcellularLocation>
</comment>
<evidence type="ECO:0000256" key="6">
    <source>
        <dbReference type="ARBA" id="ARBA00023136"/>
    </source>
</evidence>
<evidence type="ECO:0000256" key="7">
    <source>
        <dbReference type="ARBA" id="ARBA00023286"/>
    </source>
</evidence>
<organism evidence="12 13">
    <name type="scientific">Folsomia candida</name>
    <name type="common">Springtail</name>
    <dbReference type="NCBI Taxonomy" id="158441"/>
    <lineage>
        <taxon>Eukaryota</taxon>
        <taxon>Metazoa</taxon>
        <taxon>Ecdysozoa</taxon>
        <taxon>Arthropoda</taxon>
        <taxon>Hexapoda</taxon>
        <taxon>Collembola</taxon>
        <taxon>Entomobryomorpha</taxon>
        <taxon>Isotomoidea</taxon>
        <taxon>Isotomidae</taxon>
        <taxon>Proisotominae</taxon>
        <taxon>Folsomia</taxon>
    </lineage>
</organism>
<dbReference type="PROSITE" id="PS50042">
    <property type="entry name" value="CNMP_BINDING_3"/>
    <property type="match status" value="1"/>
</dbReference>
<comment type="caution">
    <text evidence="12">The sequence shown here is derived from an EMBL/GenBank/DDBJ whole genome shotgun (WGS) entry which is preliminary data.</text>
</comment>
<dbReference type="Gene3D" id="2.60.120.10">
    <property type="entry name" value="Jelly Rolls"/>
    <property type="match status" value="1"/>
</dbReference>
<proteinExistence type="predicted"/>
<accession>A0A226EPN6</accession>
<evidence type="ECO:0000256" key="4">
    <source>
        <dbReference type="ARBA" id="ARBA00022989"/>
    </source>
</evidence>
<dbReference type="InterPro" id="IPR013099">
    <property type="entry name" value="K_chnl_dom"/>
</dbReference>
<keyword evidence="3 10" id="KW-0812">Transmembrane</keyword>
<dbReference type="GO" id="GO:0044877">
    <property type="term" value="F:protein-containing complex binding"/>
    <property type="evidence" value="ECO:0007669"/>
    <property type="project" value="TreeGrafter"/>
</dbReference>
<name>A0A226EPN6_FOLCA</name>
<dbReference type="GO" id="GO:0005249">
    <property type="term" value="F:voltage-gated potassium channel activity"/>
    <property type="evidence" value="ECO:0007669"/>
    <property type="project" value="TreeGrafter"/>
</dbReference>
<dbReference type="AlphaFoldDB" id="A0A226EPN6"/>
<feature type="transmembrane region" description="Helical" evidence="10">
    <location>
        <begin position="332"/>
        <end position="350"/>
    </location>
</feature>
<keyword evidence="8" id="KW-0407">Ion channel</keyword>
<keyword evidence="2" id="KW-0813">Transport</keyword>
<dbReference type="OrthoDB" id="421226at2759"/>
<feature type="region of interest" description="Disordered" evidence="9">
    <location>
        <begin position="17"/>
        <end position="60"/>
    </location>
</feature>
<dbReference type="PANTHER" id="PTHR45638">
    <property type="entry name" value="CYCLIC NUCLEOTIDE-GATED CATION CHANNEL SUBUNIT A"/>
    <property type="match status" value="1"/>
</dbReference>
<evidence type="ECO:0000256" key="5">
    <source>
        <dbReference type="ARBA" id="ARBA00023065"/>
    </source>
</evidence>